<dbReference type="EMBL" id="CAICTM010001489">
    <property type="protein sequence ID" value="CAB9524080.1"/>
    <property type="molecule type" value="Genomic_DNA"/>
</dbReference>
<evidence type="ECO:0000256" key="1">
    <source>
        <dbReference type="SAM" id="SignalP"/>
    </source>
</evidence>
<dbReference type="InterPro" id="IPR050600">
    <property type="entry name" value="SETD3_SETD6_MTase"/>
</dbReference>
<dbReference type="AlphaFoldDB" id="A0A9N8HTB2"/>
<accession>A0A9N8HTB2</accession>
<dbReference type="CDD" id="cd10527">
    <property type="entry name" value="SET_LSMT"/>
    <property type="match status" value="1"/>
</dbReference>
<dbReference type="SUPFAM" id="SSF82199">
    <property type="entry name" value="SET domain"/>
    <property type="match status" value="1"/>
</dbReference>
<reference evidence="2" key="1">
    <citation type="submission" date="2020-06" db="EMBL/GenBank/DDBJ databases">
        <authorList>
            <consortium name="Plant Systems Biology data submission"/>
        </authorList>
    </citation>
    <scope>NUCLEOTIDE SEQUENCE</scope>
    <source>
        <strain evidence="2">D6</strain>
    </source>
</reference>
<dbReference type="PANTHER" id="PTHR13271:SF137">
    <property type="entry name" value="SET DOMAIN-CONTAINING PROTEIN"/>
    <property type="match status" value="1"/>
</dbReference>
<feature type="chain" id="PRO_5040301349" evidence="1">
    <location>
        <begin position="28"/>
        <end position="505"/>
    </location>
</feature>
<keyword evidence="1" id="KW-0732">Signal</keyword>
<evidence type="ECO:0000313" key="3">
    <source>
        <dbReference type="Proteomes" id="UP001153069"/>
    </source>
</evidence>
<comment type="caution">
    <text evidence="2">The sequence shown here is derived from an EMBL/GenBank/DDBJ whole genome shotgun (WGS) entry which is preliminary data.</text>
</comment>
<evidence type="ECO:0000313" key="2">
    <source>
        <dbReference type="EMBL" id="CAB9524080.1"/>
    </source>
</evidence>
<gene>
    <name evidence="2" type="ORF">SEMRO_1491_G277140.1</name>
</gene>
<feature type="signal peptide" evidence="1">
    <location>
        <begin position="1"/>
        <end position="27"/>
    </location>
</feature>
<keyword evidence="3" id="KW-1185">Reference proteome</keyword>
<dbReference type="GO" id="GO:0016279">
    <property type="term" value="F:protein-lysine N-methyltransferase activity"/>
    <property type="evidence" value="ECO:0007669"/>
    <property type="project" value="TreeGrafter"/>
</dbReference>
<organism evidence="2 3">
    <name type="scientific">Seminavis robusta</name>
    <dbReference type="NCBI Taxonomy" id="568900"/>
    <lineage>
        <taxon>Eukaryota</taxon>
        <taxon>Sar</taxon>
        <taxon>Stramenopiles</taxon>
        <taxon>Ochrophyta</taxon>
        <taxon>Bacillariophyta</taxon>
        <taxon>Bacillariophyceae</taxon>
        <taxon>Bacillariophycidae</taxon>
        <taxon>Naviculales</taxon>
        <taxon>Naviculaceae</taxon>
        <taxon>Seminavis</taxon>
    </lineage>
</organism>
<protein>
    <submittedName>
        <fullName evidence="2">M protein repeat protein</fullName>
    </submittedName>
</protein>
<name>A0A9N8HTB2_9STRA</name>
<dbReference type="Gene3D" id="3.90.1410.10">
    <property type="entry name" value="set domain protein methyltransferase, domain 1"/>
    <property type="match status" value="1"/>
</dbReference>
<dbReference type="Proteomes" id="UP001153069">
    <property type="component" value="Unassembled WGS sequence"/>
</dbReference>
<dbReference type="InterPro" id="IPR046341">
    <property type="entry name" value="SET_dom_sf"/>
</dbReference>
<dbReference type="PANTHER" id="PTHR13271">
    <property type="entry name" value="UNCHARACTERIZED PUTATIVE METHYLTRANSFERASE"/>
    <property type="match status" value="1"/>
</dbReference>
<dbReference type="OrthoDB" id="441812at2759"/>
<proteinExistence type="predicted"/>
<sequence>MIRRRRYNRRIVTTAILLLGTMPEHWCWLQDAVMISVQRTRCPDGIIDATLLCCSIGSSLDDGDNRDIASLKDWALENGIQLNGVELVREMDNGEWGVKLATNPLVGSGNGKEPVMTIPNQVILSSEMLPKPELRSLAYHSLVAHKMEQYLPEFSLFLVLLQEVEKEDHSFWYAWLSSLPRSFDIGVCFDELETAYARKLGMGNYLDHQHGQWQAFEASLRDIFPGHAQDAHKVKWAFSVVLTRSWRAGFRNAKQENRPIANLVPMGDMFNHRASATVSVKQDADDCPVTVHLKQQSLVDDTTSVEEEMESVDNGLYLNYGFSENPERFLIVFGFADTSSPRICATSIRDLFVGGDHDENGLISWRSMGFQDSSKLVLYCQDGGISNTLWNAVLFQVIQSNLRNHPDNLQYQCDWKIFHTTCTNLEILDTLSNDDFLGLHQKYRQEVVDFLRRHVEDLLTNQFGPLPDFSGEDLLAHPRLAMLLDYHLFMRSVYQKVHHGLLSDS</sequence>